<keyword evidence="11" id="KW-1185">Reference proteome</keyword>
<dbReference type="GO" id="GO:0043590">
    <property type="term" value="C:bacterial nucleoid"/>
    <property type="evidence" value="ECO:0007669"/>
    <property type="project" value="TreeGrafter"/>
</dbReference>
<keyword evidence="6 8" id="KW-0234">DNA repair</keyword>
<dbReference type="EMBL" id="SLWF01000004">
    <property type="protein sequence ID" value="TCN87937.1"/>
    <property type="molecule type" value="Genomic_DNA"/>
</dbReference>
<dbReference type="OrthoDB" id="9804792at2"/>
<dbReference type="PANTHER" id="PTHR33991:SF1">
    <property type="entry name" value="DNA REPAIR PROTEIN RECO"/>
    <property type="match status" value="1"/>
</dbReference>
<evidence type="ECO:0000313" key="10">
    <source>
        <dbReference type="EMBL" id="TCN87937.1"/>
    </source>
</evidence>
<dbReference type="InterPro" id="IPR012340">
    <property type="entry name" value="NA-bd_OB-fold"/>
</dbReference>
<protein>
    <recommendedName>
        <fullName evidence="3 8">DNA repair protein RecO</fullName>
    </recommendedName>
    <alternativeName>
        <fullName evidence="7 8">Recombination protein O</fullName>
    </alternativeName>
</protein>
<dbReference type="Gene3D" id="2.40.50.140">
    <property type="entry name" value="Nucleic acid-binding proteins"/>
    <property type="match status" value="1"/>
</dbReference>
<sequence>MHRGYVLHAKPYQENSALLKLLVDGLGRVDAVARLGSGKRSLKSIVQPFQPLLFALSGRGELRNLSQIETASPAVPLSGDALYSAIYLNELLVRALAQVQSGESLFVPYHQTLIALAREFSQTPLRFFELTLLEELGCMPSLTHDANGVALDAAQLYRWLPESGFLPGDGVFPGRVLLALAARELDAADWSYAKRLTRVLLQPVVGERPLLSRQLFSNRALPKNQE</sequence>
<reference evidence="10 11" key="1">
    <citation type="submission" date="2019-03" db="EMBL/GenBank/DDBJ databases">
        <title>Freshwater and sediment microbial communities from various areas in North America, analyzing microbe dynamics in response to fracking.</title>
        <authorList>
            <person name="Lamendella R."/>
        </authorList>
    </citation>
    <scope>NUCLEOTIDE SEQUENCE [LARGE SCALE GENOMIC DNA]</scope>
    <source>
        <strain evidence="10 11">74A</strain>
    </source>
</reference>
<comment type="function">
    <text evidence="1 8">Involved in DNA repair and RecF pathway recombination.</text>
</comment>
<dbReference type="RefSeq" id="WP_133038048.1">
    <property type="nucleotide sequence ID" value="NZ_SLWF01000004.1"/>
</dbReference>
<gene>
    <name evidence="8" type="primary">recO</name>
    <name evidence="10" type="ORF">EDC91_10469</name>
</gene>
<dbReference type="Proteomes" id="UP000294832">
    <property type="component" value="Unassembled WGS sequence"/>
</dbReference>
<evidence type="ECO:0000256" key="1">
    <source>
        <dbReference type="ARBA" id="ARBA00003065"/>
    </source>
</evidence>
<keyword evidence="5 8" id="KW-0233">DNA recombination</keyword>
<dbReference type="InterPro" id="IPR042242">
    <property type="entry name" value="RecO_C"/>
</dbReference>
<evidence type="ECO:0000256" key="6">
    <source>
        <dbReference type="ARBA" id="ARBA00023204"/>
    </source>
</evidence>
<organism evidence="10 11">
    <name type="scientific">Shewanella fodinae</name>
    <dbReference type="NCBI Taxonomy" id="552357"/>
    <lineage>
        <taxon>Bacteria</taxon>
        <taxon>Pseudomonadati</taxon>
        <taxon>Pseudomonadota</taxon>
        <taxon>Gammaproteobacteria</taxon>
        <taxon>Alteromonadales</taxon>
        <taxon>Shewanellaceae</taxon>
        <taxon>Shewanella</taxon>
    </lineage>
</organism>
<proteinExistence type="inferred from homology"/>
<dbReference type="PANTHER" id="PTHR33991">
    <property type="entry name" value="DNA REPAIR PROTEIN RECO"/>
    <property type="match status" value="1"/>
</dbReference>
<dbReference type="HAMAP" id="MF_00201">
    <property type="entry name" value="RecO"/>
    <property type="match status" value="1"/>
</dbReference>
<evidence type="ECO:0000256" key="4">
    <source>
        <dbReference type="ARBA" id="ARBA00022763"/>
    </source>
</evidence>
<accession>A0A4R2FF72</accession>
<dbReference type="GO" id="GO:0006310">
    <property type="term" value="P:DNA recombination"/>
    <property type="evidence" value="ECO:0007669"/>
    <property type="project" value="UniProtKB-UniRule"/>
</dbReference>
<dbReference type="NCBIfam" id="TIGR00613">
    <property type="entry name" value="reco"/>
    <property type="match status" value="1"/>
</dbReference>
<dbReference type="AlphaFoldDB" id="A0A4R2FF72"/>
<evidence type="ECO:0000256" key="5">
    <source>
        <dbReference type="ARBA" id="ARBA00023172"/>
    </source>
</evidence>
<evidence type="ECO:0000256" key="3">
    <source>
        <dbReference type="ARBA" id="ARBA00021310"/>
    </source>
</evidence>
<name>A0A4R2FF72_9GAMM</name>
<evidence type="ECO:0000256" key="7">
    <source>
        <dbReference type="ARBA" id="ARBA00033409"/>
    </source>
</evidence>
<feature type="domain" description="DNA replication/recombination mediator RecO N-terminal" evidence="9">
    <location>
        <begin position="3"/>
        <end position="72"/>
    </location>
</feature>
<comment type="caution">
    <text evidence="10">The sequence shown here is derived from an EMBL/GenBank/DDBJ whole genome shotgun (WGS) entry which is preliminary data.</text>
</comment>
<keyword evidence="4 8" id="KW-0227">DNA damage</keyword>
<dbReference type="InterPro" id="IPR022572">
    <property type="entry name" value="DNA_rep/recomb_RecO_N"/>
</dbReference>
<dbReference type="Gene3D" id="1.20.1440.120">
    <property type="entry name" value="Recombination protein O, C-terminal domain"/>
    <property type="match status" value="1"/>
</dbReference>
<evidence type="ECO:0000256" key="2">
    <source>
        <dbReference type="ARBA" id="ARBA00007452"/>
    </source>
</evidence>
<comment type="similarity">
    <text evidence="2 8">Belongs to the RecO family.</text>
</comment>
<dbReference type="SUPFAM" id="SSF50249">
    <property type="entry name" value="Nucleic acid-binding proteins"/>
    <property type="match status" value="1"/>
</dbReference>
<evidence type="ECO:0000259" key="9">
    <source>
        <dbReference type="Pfam" id="PF11967"/>
    </source>
</evidence>
<evidence type="ECO:0000256" key="8">
    <source>
        <dbReference type="HAMAP-Rule" id="MF_00201"/>
    </source>
</evidence>
<dbReference type="Pfam" id="PF11967">
    <property type="entry name" value="RecO_N"/>
    <property type="match status" value="1"/>
</dbReference>
<evidence type="ECO:0000313" key="11">
    <source>
        <dbReference type="Proteomes" id="UP000294832"/>
    </source>
</evidence>
<dbReference type="Pfam" id="PF02565">
    <property type="entry name" value="RecO_C"/>
    <property type="match status" value="1"/>
</dbReference>
<dbReference type="GO" id="GO:0006302">
    <property type="term" value="P:double-strand break repair"/>
    <property type="evidence" value="ECO:0007669"/>
    <property type="project" value="TreeGrafter"/>
</dbReference>
<dbReference type="InterPro" id="IPR003717">
    <property type="entry name" value="RecO"/>
</dbReference>